<dbReference type="PANTHER" id="PTHR42923">
    <property type="entry name" value="PROTOPORPHYRINOGEN OXIDASE"/>
    <property type="match status" value="1"/>
</dbReference>
<evidence type="ECO:0000256" key="2">
    <source>
        <dbReference type="ARBA" id="ARBA00022630"/>
    </source>
</evidence>
<evidence type="ECO:0000313" key="9">
    <source>
        <dbReference type="Proteomes" id="UP001596407"/>
    </source>
</evidence>
<dbReference type="EC" id="1.3.3.4" evidence="8"/>
<evidence type="ECO:0000256" key="1">
    <source>
        <dbReference type="ARBA" id="ARBA00001974"/>
    </source>
</evidence>
<dbReference type="InterPro" id="IPR050464">
    <property type="entry name" value="Zeta_carotene_desat/Oxidored"/>
</dbReference>
<dbReference type="InterPro" id="IPR002937">
    <property type="entry name" value="Amino_oxidase"/>
</dbReference>
<dbReference type="Proteomes" id="UP001596407">
    <property type="component" value="Unassembled WGS sequence"/>
</dbReference>
<evidence type="ECO:0000256" key="4">
    <source>
        <dbReference type="ARBA" id="ARBA00023002"/>
    </source>
</evidence>
<dbReference type="SUPFAM" id="SSF54373">
    <property type="entry name" value="FAD-linked reductases, C-terminal domain"/>
    <property type="match status" value="1"/>
</dbReference>
<dbReference type="GO" id="GO:0006783">
    <property type="term" value="P:heme biosynthetic process"/>
    <property type="evidence" value="ECO:0007669"/>
    <property type="project" value="UniProtKB-KW"/>
</dbReference>
<dbReference type="Gene3D" id="3.50.50.60">
    <property type="entry name" value="FAD/NAD(P)-binding domain"/>
    <property type="match status" value="1"/>
</dbReference>
<sequence>MNSKVGIVGGGITGLTLAHYLADRGVAFTLFEAAPDPGGVVRSERVDGHLLEWGPQRVRRTDRIDGLIRDLGLESEVRTADPDLPICVYADGEVRPAPFSVDEFGETDLLSAEAKRTVLAEPSTDPADPDETAAEMFTRKFGEETYRNLLGPLFGGIYGSDPAEMPVGHALSGLLKLEQRDGSLLKAAIKRAEGGRDTPPAISFDGGLQRLPEALAEAHADSIRLETPVTRVSEAEGDDGGYEVETPEGTAEFEQVVLTTPADLTADLVAGLAPDSADALRELNYNPLAMVYLRTDLSAGDVDPALGYQVGFDADLRTLGVSWNASMFDRDVVTAFLGGMHDPEVLDESEDRMGEIAATEFEQVTGAPAEVVAVNVLGRGFPAYDASWEALERVDLPKGLRLATNYTARMGVPSRIREAEALADELATSRDEE</sequence>
<dbReference type="SUPFAM" id="SSF51905">
    <property type="entry name" value="FAD/NAD(P)-binding domain"/>
    <property type="match status" value="1"/>
</dbReference>
<dbReference type="GO" id="GO:0004729">
    <property type="term" value="F:oxygen-dependent protoporphyrinogen oxidase activity"/>
    <property type="evidence" value="ECO:0007669"/>
    <property type="project" value="UniProtKB-EC"/>
</dbReference>
<dbReference type="Pfam" id="PF01593">
    <property type="entry name" value="Amino_oxidase"/>
    <property type="match status" value="1"/>
</dbReference>
<dbReference type="Gene3D" id="1.10.3110.10">
    <property type="entry name" value="protoporphyrinogen ix oxidase, domain 3"/>
    <property type="match status" value="1"/>
</dbReference>
<keyword evidence="5" id="KW-0350">Heme biosynthesis</keyword>
<keyword evidence="4 8" id="KW-0560">Oxidoreductase</keyword>
<dbReference type="NCBIfam" id="TIGR00562">
    <property type="entry name" value="proto_IX_ox"/>
    <property type="match status" value="1"/>
</dbReference>
<organism evidence="8 9">
    <name type="scientific">Halorussus caseinilyticus</name>
    <dbReference type="NCBI Taxonomy" id="3034025"/>
    <lineage>
        <taxon>Archaea</taxon>
        <taxon>Methanobacteriati</taxon>
        <taxon>Methanobacteriota</taxon>
        <taxon>Stenosarchaea group</taxon>
        <taxon>Halobacteria</taxon>
        <taxon>Halobacteriales</taxon>
        <taxon>Haladaptataceae</taxon>
        <taxon>Halorussus</taxon>
    </lineage>
</organism>
<reference evidence="8 9" key="1">
    <citation type="journal article" date="2019" name="Int. J. Syst. Evol. Microbiol.">
        <title>The Global Catalogue of Microorganisms (GCM) 10K type strain sequencing project: providing services to taxonomists for standard genome sequencing and annotation.</title>
        <authorList>
            <consortium name="The Broad Institute Genomics Platform"/>
            <consortium name="The Broad Institute Genome Sequencing Center for Infectious Disease"/>
            <person name="Wu L."/>
            <person name="Ma J."/>
        </authorList>
    </citation>
    <scope>NUCLEOTIDE SEQUENCE [LARGE SCALE GENOMIC DNA]</scope>
    <source>
        <strain evidence="8 9">DT72</strain>
    </source>
</reference>
<dbReference type="InterPro" id="IPR004572">
    <property type="entry name" value="Protoporphyrinogen_oxidase"/>
</dbReference>
<dbReference type="Gene3D" id="3.90.660.20">
    <property type="entry name" value="Protoporphyrinogen oxidase, mitochondrial, domain 2"/>
    <property type="match status" value="1"/>
</dbReference>
<protein>
    <submittedName>
        <fullName evidence="8">Protoporphyrinogen oxidase</fullName>
        <ecNumber evidence="8">1.3.3.4</ecNumber>
    </submittedName>
</protein>
<evidence type="ECO:0000256" key="5">
    <source>
        <dbReference type="ARBA" id="ARBA00023133"/>
    </source>
</evidence>
<dbReference type="AlphaFoldDB" id="A0ABD5WIH7"/>
<accession>A0ABD5WIH7</accession>
<proteinExistence type="predicted"/>
<dbReference type="InterPro" id="IPR036188">
    <property type="entry name" value="FAD/NAD-bd_sf"/>
</dbReference>
<evidence type="ECO:0000256" key="6">
    <source>
        <dbReference type="ARBA" id="ARBA00023444"/>
    </source>
</evidence>
<evidence type="ECO:0000259" key="7">
    <source>
        <dbReference type="Pfam" id="PF01593"/>
    </source>
</evidence>
<comment type="cofactor">
    <cofactor evidence="1">
        <name>FAD</name>
        <dbReference type="ChEBI" id="CHEBI:57692"/>
    </cofactor>
</comment>
<keyword evidence="9" id="KW-1185">Reference proteome</keyword>
<comment type="pathway">
    <text evidence="6">Porphyrin-containing compound metabolism.</text>
</comment>
<dbReference type="EMBL" id="JBHSZH010000001">
    <property type="protein sequence ID" value="MFC7078923.1"/>
    <property type="molecule type" value="Genomic_DNA"/>
</dbReference>
<dbReference type="RefSeq" id="WP_276282598.1">
    <property type="nucleotide sequence ID" value="NZ_CP119810.1"/>
</dbReference>
<keyword evidence="2" id="KW-0285">Flavoprotein</keyword>
<comment type="caution">
    <text evidence="8">The sequence shown here is derived from an EMBL/GenBank/DDBJ whole genome shotgun (WGS) entry which is preliminary data.</text>
</comment>
<name>A0ABD5WIH7_9EURY</name>
<dbReference type="GeneID" id="79305364"/>
<evidence type="ECO:0000256" key="3">
    <source>
        <dbReference type="ARBA" id="ARBA00022827"/>
    </source>
</evidence>
<keyword evidence="3" id="KW-0274">FAD</keyword>
<feature type="domain" description="Amine oxidase" evidence="7">
    <location>
        <begin position="12"/>
        <end position="409"/>
    </location>
</feature>
<gene>
    <name evidence="8" type="primary">hemG</name>
    <name evidence="8" type="ORF">ACFQJ6_01050</name>
</gene>
<evidence type="ECO:0000313" key="8">
    <source>
        <dbReference type="EMBL" id="MFC7078923.1"/>
    </source>
</evidence>
<dbReference type="PANTHER" id="PTHR42923:SF3">
    <property type="entry name" value="PROTOPORPHYRINOGEN OXIDASE"/>
    <property type="match status" value="1"/>
</dbReference>